<keyword evidence="3" id="KW-1185">Reference proteome</keyword>
<proteinExistence type="predicted"/>
<gene>
    <name evidence="2" type="ORF">SAMN02910315_01633</name>
</gene>
<feature type="domain" description="AB hydrolase-1" evidence="1">
    <location>
        <begin position="48"/>
        <end position="155"/>
    </location>
</feature>
<dbReference type="InterPro" id="IPR000073">
    <property type="entry name" value="AB_hydrolase_1"/>
</dbReference>
<dbReference type="Pfam" id="PF00561">
    <property type="entry name" value="Abhydrolase_1"/>
    <property type="match status" value="1"/>
</dbReference>
<keyword evidence="2" id="KW-0808">Transferase</keyword>
<dbReference type="EMBL" id="FMXB01000012">
    <property type="protein sequence ID" value="SDA60994.1"/>
    <property type="molecule type" value="Genomic_DNA"/>
</dbReference>
<evidence type="ECO:0000313" key="3">
    <source>
        <dbReference type="Proteomes" id="UP000323439"/>
    </source>
</evidence>
<sequence>MENTKYSCEKYIMKEFKFDYGRVLNDMPVEYATRGTPEYDDDGNITNAFIFCHRFNGNYSSFDELGHLVGPDSILSDYNFFYISITSLGFPESSSPSTSGLRYEYPQYSILDCVNFKRRFLAEKFNIKNVLGILGVGFGGYEAFTWACEYRDEMEFLIIGNSAFKTDGNRYIFSKAIDAMISSSDDYYDEDIYSQSISRIMVSINRLIFSQLFSKEIYHNLSLREIDALMDEFADEGMFTEIYDLKYRNDAVLEYNVEDKLTNITAKTLIVSDSQNTHYTLEYDTYPLEEKIENISFYIFNGMDFFFSDDYSEFFNVFIEFLEEFKK</sequence>
<name>A0A1G5WSV7_9EURY</name>
<dbReference type="SUPFAM" id="SSF53474">
    <property type="entry name" value="alpha/beta-Hydrolases"/>
    <property type="match status" value="1"/>
</dbReference>
<dbReference type="Proteomes" id="UP000323439">
    <property type="component" value="Unassembled WGS sequence"/>
</dbReference>
<evidence type="ECO:0000313" key="2">
    <source>
        <dbReference type="EMBL" id="SDA60994.1"/>
    </source>
</evidence>
<accession>A0A1G5WSV7</accession>
<reference evidence="2 3" key="1">
    <citation type="submission" date="2016-10" db="EMBL/GenBank/DDBJ databases">
        <authorList>
            <person name="Varghese N."/>
            <person name="Submissions S."/>
        </authorList>
    </citation>
    <scope>NUCLEOTIDE SEQUENCE [LARGE SCALE GENOMIC DNA]</scope>
    <source>
        <strain evidence="2 3">DSM 16643</strain>
    </source>
</reference>
<dbReference type="GO" id="GO:0016747">
    <property type="term" value="F:acyltransferase activity, transferring groups other than amino-acyl groups"/>
    <property type="evidence" value="ECO:0007669"/>
    <property type="project" value="InterPro"/>
</dbReference>
<dbReference type="InterPro" id="IPR029058">
    <property type="entry name" value="AB_hydrolase_fold"/>
</dbReference>
<dbReference type="InterPro" id="IPR008220">
    <property type="entry name" value="HAT_MetX-like"/>
</dbReference>
<organism evidence="2 3">
    <name type="scientific">Methanobrevibacter millerae</name>
    <dbReference type="NCBI Taxonomy" id="230361"/>
    <lineage>
        <taxon>Archaea</taxon>
        <taxon>Methanobacteriati</taxon>
        <taxon>Methanobacteriota</taxon>
        <taxon>Methanomada group</taxon>
        <taxon>Methanobacteria</taxon>
        <taxon>Methanobacteriales</taxon>
        <taxon>Methanobacteriaceae</taxon>
        <taxon>Methanobrevibacter</taxon>
    </lineage>
</organism>
<dbReference type="Gene3D" id="3.40.50.1820">
    <property type="entry name" value="alpha/beta hydrolase"/>
    <property type="match status" value="1"/>
</dbReference>
<evidence type="ECO:0000259" key="1">
    <source>
        <dbReference type="Pfam" id="PF00561"/>
    </source>
</evidence>
<dbReference type="PANTHER" id="PTHR32268">
    <property type="entry name" value="HOMOSERINE O-ACETYLTRANSFERASE"/>
    <property type="match status" value="1"/>
</dbReference>
<dbReference type="AlphaFoldDB" id="A0A1G5WSV7"/>
<protein>
    <submittedName>
        <fullName evidence="2">Homoserine O-acetyltransferase</fullName>
    </submittedName>
</protein>